<feature type="chain" id="PRO_5037526886" description="Excalibur calcium-binding domain-containing protein" evidence="2">
    <location>
        <begin position="22"/>
        <end position="180"/>
    </location>
</feature>
<dbReference type="Proteomes" id="UP000619479">
    <property type="component" value="Unassembled WGS sequence"/>
</dbReference>
<evidence type="ECO:0000256" key="1">
    <source>
        <dbReference type="SAM" id="MobiDB-lite"/>
    </source>
</evidence>
<comment type="caution">
    <text evidence="3">The sequence shown here is derived from an EMBL/GenBank/DDBJ whole genome shotgun (WGS) entry which is preliminary data.</text>
</comment>
<feature type="region of interest" description="Disordered" evidence="1">
    <location>
        <begin position="42"/>
        <end position="93"/>
    </location>
</feature>
<gene>
    <name evidence="3" type="ORF">Acy02nite_49410</name>
</gene>
<protein>
    <recommendedName>
        <fullName evidence="5">Excalibur calcium-binding domain-containing protein</fullName>
    </recommendedName>
</protein>
<evidence type="ECO:0000313" key="3">
    <source>
        <dbReference type="EMBL" id="GID67060.1"/>
    </source>
</evidence>
<reference evidence="3" key="1">
    <citation type="submission" date="2021-01" db="EMBL/GenBank/DDBJ databases">
        <title>Whole genome shotgun sequence of Actinoplanes cyaneus NBRC 14990.</title>
        <authorList>
            <person name="Komaki H."/>
            <person name="Tamura T."/>
        </authorList>
    </citation>
    <scope>NUCLEOTIDE SEQUENCE</scope>
    <source>
        <strain evidence="3">NBRC 14990</strain>
    </source>
</reference>
<dbReference type="RefSeq" id="WP_203744380.1">
    <property type="nucleotide sequence ID" value="NZ_BAAAUC010000004.1"/>
</dbReference>
<sequence length="180" mass="18668">MSRLRYTGIAVAALALGGAAAWTVVTTHDAPAPSFVTAPAAEQGALPAATPSGRRSDHTDRAGHRAVAPVPAAPATSPGTAAGRPRTHGTPAPFVQTFAAQPGRARIKPGKSPKTPVRVAPMVDGCDRNYGTKAQCVPINYPKGVTDRCAWLTAHGFTRVAVVGKDRQHLDPDHDKIACD</sequence>
<proteinExistence type="predicted"/>
<feature type="compositionally biased region" description="Basic and acidic residues" evidence="1">
    <location>
        <begin position="54"/>
        <end position="63"/>
    </location>
</feature>
<evidence type="ECO:0000313" key="4">
    <source>
        <dbReference type="Proteomes" id="UP000619479"/>
    </source>
</evidence>
<evidence type="ECO:0000256" key="2">
    <source>
        <dbReference type="SAM" id="SignalP"/>
    </source>
</evidence>
<name>A0A919IS48_9ACTN</name>
<feature type="compositionally biased region" description="Low complexity" evidence="1">
    <location>
        <begin position="42"/>
        <end position="51"/>
    </location>
</feature>
<organism evidence="3 4">
    <name type="scientific">Actinoplanes cyaneus</name>
    <dbReference type="NCBI Taxonomy" id="52696"/>
    <lineage>
        <taxon>Bacteria</taxon>
        <taxon>Bacillati</taxon>
        <taxon>Actinomycetota</taxon>
        <taxon>Actinomycetes</taxon>
        <taxon>Micromonosporales</taxon>
        <taxon>Micromonosporaceae</taxon>
        <taxon>Actinoplanes</taxon>
    </lineage>
</organism>
<accession>A0A919IS48</accession>
<keyword evidence="4" id="KW-1185">Reference proteome</keyword>
<dbReference type="AlphaFoldDB" id="A0A919IS48"/>
<feature type="signal peptide" evidence="2">
    <location>
        <begin position="1"/>
        <end position="21"/>
    </location>
</feature>
<dbReference type="EMBL" id="BOMH01000037">
    <property type="protein sequence ID" value="GID67060.1"/>
    <property type="molecule type" value="Genomic_DNA"/>
</dbReference>
<feature type="compositionally biased region" description="Low complexity" evidence="1">
    <location>
        <begin position="65"/>
        <end position="84"/>
    </location>
</feature>
<keyword evidence="2" id="KW-0732">Signal</keyword>
<evidence type="ECO:0008006" key="5">
    <source>
        <dbReference type="Google" id="ProtNLM"/>
    </source>
</evidence>